<dbReference type="PANTHER" id="PTHR30619">
    <property type="entry name" value="DNA INTERNALIZATION/COMPETENCE PROTEIN COMEC/REC2"/>
    <property type="match status" value="1"/>
</dbReference>
<feature type="transmembrane region" description="Helical" evidence="6">
    <location>
        <begin position="434"/>
        <end position="454"/>
    </location>
</feature>
<gene>
    <name evidence="8" type="ORF">L6773_01205</name>
</gene>
<dbReference type="CDD" id="cd07731">
    <property type="entry name" value="ComA-like_MBL-fold"/>
    <property type="match status" value="1"/>
</dbReference>
<proteinExistence type="predicted"/>
<evidence type="ECO:0000259" key="7">
    <source>
        <dbReference type="SMART" id="SM00849"/>
    </source>
</evidence>
<comment type="subcellular location">
    <subcellularLocation>
        <location evidence="1">Cell membrane</location>
        <topology evidence="1">Multi-pass membrane protein</topology>
    </subcellularLocation>
</comment>
<feature type="transmembrane region" description="Helical" evidence="6">
    <location>
        <begin position="268"/>
        <end position="291"/>
    </location>
</feature>
<evidence type="ECO:0000256" key="3">
    <source>
        <dbReference type="ARBA" id="ARBA00022692"/>
    </source>
</evidence>
<name>A0ABS9K8I3_9BACT</name>
<dbReference type="RefSeq" id="WP_237852010.1">
    <property type="nucleotide sequence ID" value="NZ_JAKLWS010000001.1"/>
</dbReference>
<organism evidence="8 9">
    <name type="scientific">Rhodohalobacter sulfatireducens</name>
    <dbReference type="NCBI Taxonomy" id="2911366"/>
    <lineage>
        <taxon>Bacteria</taxon>
        <taxon>Pseudomonadati</taxon>
        <taxon>Balneolota</taxon>
        <taxon>Balneolia</taxon>
        <taxon>Balneolales</taxon>
        <taxon>Balneolaceae</taxon>
        <taxon>Rhodohalobacter</taxon>
    </lineage>
</organism>
<dbReference type="Pfam" id="PF03772">
    <property type="entry name" value="Competence"/>
    <property type="match status" value="1"/>
</dbReference>
<keyword evidence="3 6" id="KW-0812">Transmembrane</keyword>
<feature type="transmembrane region" description="Helical" evidence="6">
    <location>
        <begin position="400"/>
        <end position="422"/>
    </location>
</feature>
<dbReference type="NCBIfam" id="TIGR00361">
    <property type="entry name" value="ComEC_Rec2"/>
    <property type="match status" value="1"/>
</dbReference>
<evidence type="ECO:0000256" key="2">
    <source>
        <dbReference type="ARBA" id="ARBA00022475"/>
    </source>
</evidence>
<keyword evidence="2" id="KW-1003">Cell membrane</keyword>
<feature type="transmembrane region" description="Helical" evidence="6">
    <location>
        <begin position="12"/>
        <end position="33"/>
    </location>
</feature>
<dbReference type="InterPro" id="IPR035681">
    <property type="entry name" value="ComA-like_MBL"/>
</dbReference>
<evidence type="ECO:0000256" key="4">
    <source>
        <dbReference type="ARBA" id="ARBA00022989"/>
    </source>
</evidence>
<dbReference type="InterPro" id="IPR001279">
    <property type="entry name" value="Metallo-B-lactamas"/>
</dbReference>
<dbReference type="InterPro" id="IPR004477">
    <property type="entry name" value="ComEC_N"/>
</dbReference>
<accession>A0ABS9K8I3</accession>
<keyword evidence="5 6" id="KW-0472">Membrane</keyword>
<comment type="caution">
    <text evidence="8">The sequence shown here is derived from an EMBL/GenBank/DDBJ whole genome shotgun (WGS) entry which is preliminary data.</text>
</comment>
<feature type="transmembrane region" description="Helical" evidence="6">
    <location>
        <begin position="369"/>
        <end position="388"/>
    </location>
</feature>
<dbReference type="NCBIfam" id="TIGR00360">
    <property type="entry name" value="ComEC_N-term"/>
    <property type="match status" value="1"/>
</dbReference>
<dbReference type="InterPro" id="IPR036866">
    <property type="entry name" value="RibonucZ/Hydroxyglut_hydro"/>
</dbReference>
<evidence type="ECO:0000256" key="6">
    <source>
        <dbReference type="SAM" id="Phobius"/>
    </source>
</evidence>
<feature type="transmembrane region" description="Helical" evidence="6">
    <location>
        <begin position="69"/>
        <end position="88"/>
    </location>
</feature>
<dbReference type="SMART" id="SM00849">
    <property type="entry name" value="Lactamase_B"/>
    <property type="match status" value="1"/>
</dbReference>
<dbReference type="InterPro" id="IPR025405">
    <property type="entry name" value="DUF4131"/>
</dbReference>
<feature type="transmembrane region" description="Helical" evidence="6">
    <location>
        <begin position="520"/>
        <end position="539"/>
    </location>
</feature>
<dbReference type="SUPFAM" id="SSF56281">
    <property type="entry name" value="Metallo-hydrolase/oxidoreductase"/>
    <property type="match status" value="1"/>
</dbReference>
<dbReference type="InterPro" id="IPR004797">
    <property type="entry name" value="Competence_ComEC/Rec2"/>
</dbReference>
<protein>
    <submittedName>
        <fullName evidence="8">DNA internalization-related competence protein ComEC/Rec2</fullName>
    </submittedName>
</protein>
<dbReference type="Gene3D" id="3.60.15.10">
    <property type="entry name" value="Ribonuclease Z/Hydroxyacylglutathione hydrolase-like"/>
    <property type="match status" value="1"/>
</dbReference>
<dbReference type="PANTHER" id="PTHR30619:SF7">
    <property type="entry name" value="BETA-LACTAMASE DOMAIN PROTEIN"/>
    <property type="match status" value="1"/>
</dbReference>
<dbReference type="Proteomes" id="UP001165366">
    <property type="component" value="Unassembled WGS sequence"/>
</dbReference>
<dbReference type="InterPro" id="IPR052159">
    <property type="entry name" value="Competence_DNA_uptake"/>
</dbReference>
<reference evidence="8" key="2">
    <citation type="submission" date="2024-05" db="EMBL/GenBank/DDBJ databases">
        <title>Rhodohalobacter halophilus gen. nov., sp. nov., a moderately halophilic member of the family Balneolaceae.</title>
        <authorList>
            <person name="Xia J."/>
        </authorList>
    </citation>
    <scope>NUCLEOTIDE SEQUENCE</scope>
    <source>
        <strain evidence="8">WB101</strain>
    </source>
</reference>
<evidence type="ECO:0000313" key="9">
    <source>
        <dbReference type="Proteomes" id="UP001165366"/>
    </source>
</evidence>
<feature type="domain" description="Metallo-beta-lactamase" evidence="7">
    <location>
        <begin position="556"/>
        <end position="758"/>
    </location>
</feature>
<dbReference type="Pfam" id="PF13567">
    <property type="entry name" value="DUF4131"/>
    <property type="match status" value="1"/>
</dbReference>
<dbReference type="EMBL" id="JAKLWS010000001">
    <property type="protein sequence ID" value="MCG2587164.1"/>
    <property type="molecule type" value="Genomic_DNA"/>
</dbReference>
<evidence type="ECO:0000256" key="5">
    <source>
        <dbReference type="ARBA" id="ARBA00023136"/>
    </source>
</evidence>
<keyword evidence="4 6" id="KW-1133">Transmembrane helix</keyword>
<feature type="transmembrane region" description="Helical" evidence="6">
    <location>
        <begin position="461"/>
        <end position="481"/>
    </location>
</feature>
<feature type="transmembrane region" description="Helical" evidence="6">
    <location>
        <begin position="487"/>
        <end position="508"/>
    </location>
</feature>
<reference evidence="8" key="1">
    <citation type="submission" date="2022-01" db="EMBL/GenBank/DDBJ databases">
        <authorList>
            <person name="Wang Y."/>
        </authorList>
    </citation>
    <scope>NUCLEOTIDE SEQUENCE</scope>
    <source>
        <strain evidence="8">WB101</strain>
    </source>
</reference>
<evidence type="ECO:0000313" key="8">
    <source>
        <dbReference type="EMBL" id="MCG2587164.1"/>
    </source>
</evidence>
<feature type="transmembrane region" description="Helical" evidence="6">
    <location>
        <begin position="298"/>
        <end position="314"/>
    </location>
</feature>
<dbReference type="Pfam" id="PF00753">
    <property type="entry name" value="Lactamase_B"/>
    <property type="match status" value="1"/>
</dbReference>
<evidence type="ECO:0000256" key="1">
    <source>
        <dbReference type="ARBA" id="ARBA00004651"/>
    </source>
</evidence>
<keyword evidence="9" id="KW-1185">Reference proteome</keyword>
<sequence>MRDRDSYRFPFAAYPAVRIMLLMGFGISIPHLLSLSFNTVLVLLAIVTAGWLLFEFILKKKFIIISSQFATIFYSLLVVTASMALASLQNEKNSIQIKNSEPIQFYEWEDLRIKGEIIESGKSTSGRDLFTMKVHETLLPKELTWKGEYKIRLYADSTSSDGLFVDDEAEMEISIYEFPEQRNPAGFDYGEWLHSQGISAHGELKEVIDLQQGGWLSFGKWRGHILQNIDQLFEPEKASLAKALLLGYKDDLTPKAKKEFARAGLSHIMAVSGLHVGFIVAPLWLAIPFLWGSKRGKWLGLIVLTLFLFLYAGITGFSPSVSRASLMAWLLTYGRLFHKVRNSINLTAVAAVILLLMDPNQLFDAGFQLSFGAVFIILLIMPEAQRFIPQKHQFRWTGGLISIILVSFVVQLGLFPILAAYFGEFSIVGPVSNALVIPLLTIVVPVGLVVIVSYSLLPEIFALTAIPLEFVLGWIEGVATITGGNSFSFISVGEVSITVFLIWLFAILTISTLRIPKLRWKIAICLLLAVNLLLTEQVIKESEPKKLRITSLDVGQGDAIHIETPNDKHLLVDAGRWSPGGNSGEEVILPYLKEKGIHRLDGVLLSHPHADHIGGMVEIIENVEVDTIYQTSIGYESQLFARYMEKAKQESIPIKNPVAGDIIEIDPSLRIFVIGPTTGSGTSNINNHSLAFKLVYGNTSALFSGDAEKQQETQLASVYGDFLESDLYKVGHHASNTSSTASFMEFVEPEITVASLGFENRFRHPGTETVVRLHKYSNEQNYTSLSGAIMYESDGKVFRKVKWRQ</sequence>
<feature type="transmembrane region" description="Helical" evidence="6">
    <location>
        <begin position="39"/>
        <end position="57"/>
    </location>
</feature>